<accession>A0A6I0DZP7</accession>
<dbReference type="RefSeq" id="WP_151576390.1">
    <property type="nucleotide sequence ID" value="NZ_WBWX01000001.1"/>
</dbReference>
<dbReference type="InterPro" id="IPR019294">
    <property type="entry name" value="Translation_reg_Com"/>
</dbReference>
<protein>
    <submittedName>
        <fullName evidence="2">Com family DNA-binding transcriptional regulator</fullName>
    </submittedName>
</protein>
<evidence type="ECO:0000313" key="3">
    <source>
        <dbReference type="Proteomes" id="UP000441102"/>
    </source>
</evidence>
<name>A0A6I0DZP7_BRUAN</name>
<dbReference type="Proteomes" id="UP000441102">
    <property type="component" value="Unassembled WGS sequence"/>
</dbReference>
<feature type="region of interest" description="Disordered" evidence="1">
    <location>
        <begin position="55"/>
        <end position="75"/>
    </location>
</feature>
<evidence type="ECO:0000313" key="2">
    <source>
        <dbReference type="EMBL" id="KAB2803599.1"/>
    </source>
</evidence>
<comment type="caution">
    <text evidence="2">The sequence shown here is derived from an EMBL/GenBank/DDBJ whole genome shotgun (WGS) entry which is preliminary data.</text>
</comment>
<evidence type="ECO:0000256" key="1">
    <source>
        <dbReference type="SAM" id="MobiDB-lite"/>
    </source>
</evidence>
<organism evidence="2 3">
    <name type="scientific">Brucella anthropi</name>
    <name type="common">Ochrobactrum anthropi</name>
    <dbReference type="NCBI Taxonomy" id="529"/>
    <lineage>
        <taxon>Bacteria</taxon>
        <taxon>Pseudomonadati</taxon>
        <taxon>Pseudomonadota</taxon>
        <taxon>Alphaproteobacteria</taxon>
        <taxon>Hyphomicrobiales</taxon>
        <taxon>Brucellaceae</taxon>
        <taxon>Brucella/Ochrobactrum group</taxon>
        <taxon>Brucella</taxon>
    </lineage>
</organism>
<dbReference type="AlphaFoldDB" id="A0A6I0DZP7"/>
<gene>
    <name evidence="2" type="ORF">F9L06_03900</name>
</gene>
<dbReference type="EMBL" id="WBWX01000001">
    <property type="protein sequence ID" value="KAB2803599.1"/>
    <property type="molecule type" value="Genomic_DNA"/>
</dbReference>
<reference evidence="2 3" key="1">
    <citation type="submission" date="2019-09" db="EMBL/GenBank/DDBJ databases">
        <title>Taxonomic organization of the family Brucellaceae based on a phylogenomic approach.</title>
        <authorList>
            <person name="Leclercq S."/>
            <person name="Cloeckaert A."/>
            <person name="Zygmunt M.S."/>
        </authorList>
    </citation>
    <scope>NUCLEOTIDE SEQUENCE [LARGE SCALE GENOMIC DNA]</scope>
    <source>
        <strain evidence="2 3">CCUG 34461</strain>
    </source>
</reference>
<dbReference type="Pfam" id="PF10122">
    <property type="entry name" value="Zn_ribbon_Com"/>
    <property type="match status" value="1"/>
</dbReference>
<sequence>MREIRCGTCQALLFKAGVGAVANDIHIKCRRCRTMNHLRPIEPLTDSRELLTEREDGEERNLAAATGQRARYSCR</sequence>
<keyword evidence="2" id="KW-0238">DNA-binding</keyword>
<proteinExistence type="predicted"/>
<dbReference type="GO" id="GO:0003677">
    <property type="term" value="F:DNA binding"/>
    <property type="evidence" value="ECO:0007669"/>
    <property type="project" value="UniProtKB-KW"/>
</dbReference>